<evidence type="ECO:0000313" key="2">
    <source>
        <dbReference type="Proteomes" id="UP000220192"/>
    </source>
</evidence>
<dbReference type="EMBL" id="NVLX01000036">
    <property type="protein sequence ID" value="PDZ13791.1"/>
    <property type="molecule type" value="Genomic_DNA"/>
</dbReference>
<proteinExistence type="predicted"/>
<gene>
    <name evidence="1" type="ORF">CON16_28210</name>
</gene>
<protein>
    <submittedName>
        <fullName evidence="1">Uncharacterized protein</fullName>
    </submittedName>
</protein>
<evidence type="ECO:0000313" key="1">
    <source>
        <dbReference type="EMBL" id="PDZ13791.1"/>
    </source>
</evidence>
<organism evidence="1 2">
    <name type="scientific">Bacillus anthracis</name>
    <name type="common">anthrax bacterium</name>
    <dbReference type="NCBI Taxonomy" id="1392"/>
    <lineage>
        <taxon>Bacteria</taxon>
        <taxon>Bacillati</taxon>
        <taxon>Bacillota</taxon>
        <taxon>Bacilli</taxon>
        <taxon>Bacillales</taxon>
        <taxon>Bacillaceae</taxon>
        <taxon>Bacillus</taxon>
        <taxon>Bacillus cereus group</taxon>
    </lineage>
</organism>
<comment type="caution">
    <text evidence="1">The sequence shown here is derived from an EMBL/GenBank/DDBJ whole genome shotgun (WGS) entry which is preliminary data.</text>
</comment>
<reference evidence="1 2" key="1">
    <citation type="submission" date="2017-09" db="EMBL/GenBank/DDBJ databases">
        <title>Large-scale bioinformatics analysis of Bacillus genomes uncovers conserved roles of natural products in bacterial physiology.</title>
        <authorList>
            <consortium name="Agbiome Team Llc"/>
            <person name="Bleich R.M."/>
            <person name="Grubbs K.J."/>
            <person name="Santa Maria K.C."/>
            <person name="Allen S.E."/>
            <person name="Farag S."/>
            <person name="Shank E.A."/>
            <person name="Bowers A."/>
        </authorList>
    </citation>
    <scope>NUCLEOTIDE SEQUENCE [LARGE SCALE GENOMIC DNA]</scope>
    <source>
        <strain evidence="1 2">AFS095574</strain>
    </source>
</reference>
<name>A0A2A7D1I5_BACAN</name>
<dbReference type="Proteomes" id="UP000220192">
    <property type="component" value="Unassembled WGS sequence"/>
</dbReference>
<dbReference type="AlphaFoldDB" id="A0A2A7D1I5"/>
<accession>A0A2A7D1I5</accession>
<sequence length="47" mass="5563">MLQLWHGSNGIYNSLLYNKKTGFDTFLFERDVDGKKQVVVFRGRDIR</sequence>